<dbReference type="AlphaFoldDB" id="A0A7J6HJ77"/>
<name>A0A7J6HJ77_CANSA</name>
<comment type="caution">
    <text evidence="2">The sequence shown here is derived from an EMBL/GenBank/DDBJ whole genome shotgun (WGS) entry which is preliminary data.</text>
</comment>
<feature type="domain" description="Reverse transcriptase zinc-binding" evidence="1">
    <location>
        <begin position="58"/>
        <end position="142"/>
    </location>
</feature>
<evidence type="ECO:0000313" key="3">
    <source>
        <dbReference type="Proteomes" id="UP000525078"/>
    </source>
</evidence>
<evidence type="ECO:0000259" key="1">
    <source>
        <dbReference type="Pfam" id="PF13966"/>
    </source>
</evidence>
<accession>A0A7J6HJ77</accession>
<dbReference type="EMBL" id="JAATIP010000007">
    <property type="protein sequence ID" value="KAF4395323.1"/>
    <property type="molecule type" value="Genomic_DNA"/>
</dbReference>
<organism evidence="2 3">
    <name type="scientific">Cannabis sativa</name>
    <name type="common">Hemp</name>
    <name type="synonym">Marijuana</name>
    <dbReference type="NCBI Taxonomy" id="3483"/>
    <lineage>
        <taxon>Eukaryota</taxon>
        <taxon>Viridiplantae</taxon>
        <taxon>Streptophyta</taxon>
        <taxon>Embryophyta</taxon>
        <taxon>Tracheophyta</taxon>
        <taxon>Spermatophyta</taxon>
        <taxon>Magnoliopsida</taxon>
        <taxon>eudicotyledons</taxon>
        <taxon>Gunneridae</taxon>
        <taxon>Pentapetalae</taxon>
        <taxon>rosids</taxon>
        <taxon>fabids</taxon>
        <taxon>Rosales</taxon>
        <taxon>Cannabaceae</taxon>
        <taxon>Cannabis</taxon>
    </lineage>
</organism>
<protein>
    <recommendedName>
        <fullName evidence="1">Reverse transcriptase zinc-binding domain-containing protein</fullName>
    </recommendedName>
</protein>
<dbReference type="Pfam" id="PF13966">
    <property type="entry name" value="zf-RVT"/>
    <property type="match status" value="1"/>
</dbReference>
<gene>
    <name evidence="2" type="ORF">F8388_001710</name>
</gene>
<sequence length="142" mass="16492">MPDQMRVANLKNVDGTWNVNFIHGMFNPTDAGLILSIPCGDWELEDTMLWHYSRNGEYSVKSGYRVVAALKEEIHQSNVVNSERWWTEMWRLKLPPKVKHFAWKVCHSWLPTYAVLSQRKMAVSSKCRRCSSGKDEDVAHLL</sequence>
<dbReference type="Proteomes" id="UP000525078">
    <property type="component" value="Unassembled WGS sequence"/>
</dbReference>
<reference evidence="2 3" key="1">
    <citation type="journal article" date="2020" name="bioRxiv">
        <title>Sequence and annotation of 42 cannabis genomes reveals extensive copy number variation in cannabinoid synthesis and pathogen resistance genes.</title>
        <authorList>
            <person name="Mckernan K.J."/>
            <person name="Helbert Y."/>
            <person name="Kane L.T."/>
            <person name="Ebling H."/>
            <person name="Zhang L."/>
            <person name="Liu B."/>
            <person name="Eaton Z."/>
            <person name="Mclaughlin S."/>
            <person name="Kingan S."/>
            <person name="Baybayan P."/>
            <person name="Concepcion G."/>
            <person name="Jordan M."/>
            <person name="Riva A."/>
            <person name="Barbazuk W."/>
            <person name="Harkins T."/>
        </authorList>
    </citation>
    <scope>NUCLEOTIDE SEQUENCE [LARGE SCALE GENOMIC DNA]</scope>
    <source>
        <strain evidence="3">cv. Jamaican Lion 4</strain>
        <tissue evidence="2">Leaf</tissue>
    </source>
</reference>
<dbReference type="InterPro" id="IPR026960">
    <property type="entry name" value="RVT-Znf"/>
</dbReference>
<evidence type="ECO:0000313" key="2">
    <source>
        <dbReference type="EMBL" id="KAF4395323.1"/>
    </source>
</evidence>
<proteinExistence type="predicted"/>